<keyword evidence="3" id="KW-1185">Reference proteome</keyword>
<keyword evidence="1" id="KW-0812">Transmembrane</keyword>
<evidence type="ECO:0000313" key="2">
    <source>
        <dbReference type="EMBL" id="MBU5336843.1"/>
    </source>
</evidence>
<organism evidence="2 3">
    <name type="scientific">Intestinibacter bartlettii</name>
    <dbReference type="NCBI Taxonomy" id="261299"/>
    <lineage>
        <taxon>Bacteria</taxon>
        <taxon>Bacillati</taxon>
        <taxon>Bacillota</taxon>
        <taxon>Clostridia</taxon>
        <taxon>Peptostreptococcales</taxon>
        <taxon>Peptostreptococcaceae</taxon>
        <taxon>Intestinibacter</taxon>
    </lineage>
</organism>
<gene>
    <name evidence="2" type="ORF">KQI20_10365</name>
</gene>
<reference evidence="2 3" key="1">
    <citation type="submission" date="2021-06" db="EMBL/GenBank/DDBJ databases">
        <authorList>
            <person name="Sun Q."/>
            <person name="Li D."/>
        </authorList>
    </citation>
    <scope>NUCLEOTIDE SEQUENCE [LARGE SCALE GENOMIC DNA]</scope>
    <source>
        <strain evidence="2 3">N19</strain>
    </source>
</reference>
<keyword evidence="1" id="KW-0472">Membrane</keyword>
<evidence type="ECO:0000256" key="1">
    <source>
        <dbReference type="SAM" id="Phobius"/>
    </source>
</evidence>
<name>A0ABS6DZK9_9FIRM</name>
<accession>A0ABS6DZK9</accession>
<dbReference type="RefSeq" id="WP_216570695.1">
    <property type="nucleotide sequence ID" value="NZ_CALLEZ010000008.1"/>
</dbReference>
<comment type="caution">
    <text evidence="2">The sequence shown here is derived from an EMBL/GenBank/DDBJ whole genome shotgun (WGS) entry which is preliminary data.</text>
</comment>
<proteinExistence type="predicted"/>
<dbReference type="Proteomes" id="UP001196301">
    <property type="component" value="Unassembled WGS sequence"/>
</dbReference>
<sequence length="66" mass="7894">MKILILDILIFTVDFILFVYFAKVGLKTTDMTTRLICCVAMTYEIYLMMRFFKALKLKMKEQKDLK</sequence>
<dbReference type="EMBL" id="JAHLOQ010000030">
    <property type="protein sequence ID" value="MBU5336843.1"/>
    <property type="molecule type" value="Genomic_DNA"/>
</dbReference>
<feature type="transmembrane region" description="Helical" evidence="1">
    <location>
        <begin position="32"/>
        <end position="52"/>
    </location>
</feature>
<evidence type="ECO:0000313" key="3">
    <source>
        <dbReference type="Proteomes" id="UP001196301"/>
    </source>
</evidence>
<feature type="transmembrane region" description="Helical" evidence="1">
    <location>
        <begin position="5"/>
        <end position="26"/>
    </location>
</feature>
<protein>
    <submittedName>
        <fullName evidence="2">Uncharacterized protein</fullName>
    </submittedName>
</protein>
<keyword evidence="1" id="KW-1133">Transmembrane helix</keyword>